<gene>
    <name evidence="3" type="ORF">ACFO8Q_15160</name>
</gene>
<reference evidence="4" key="1">
    <citation type="journal article" date="2019" name="Int. J. Syst. Evol. Microbiol.">
        <title>The Global Catalogue of Microorganisms (GCM) 10K type strain sequencing project: providing services to taxonomists for standard genome sequencing and annotation.</title>
        <authorList>
            <consortium name="The Broad Institute Genomics Platform"/>
            <consortium name="The Broad Institute Genome Sequencing Center for Infectious Disease"/>
            <person name="Wu L."/>
            <person name="Ma J."/>
        </authorList>
    </citation>
    <scope>NUCLEOTIDE SEQUENCE [LARGE SCALE GENOMIC DNA]</scope>
    <source>
        <strain evidence="4">WYCCWR 12678</strain>
    </source>
</reference>
<dbReference type="RefSeq" id="WP_380026630.1">
    <property type="nucleotide sequence ID" value="NZ_JBHSHC010000112.1"/>
</dbReference>
<dbReference type="Gene3D" id="3.40.1350.10">
    <property type="match status" value="1"/>
</dbReference>
<dbReference type="PANTHER" id="PTHR34039">
    <property type="entry name" value="UPF0102 PROTEIN YRAN"/>
    <property type="match status" value="1"/>
</dbReference>
<comment type="caution">
    <text evidence="3">The sequence shown here is derived from an EMBL/GenBank/DDBJ whole genome shotgun (WGS) entry which is preliminary data.</text>
</comment>
<dbReference type="InterPro" id="IPR003509">
    <property type="entry name" value="UPF0102_YraN-like"/>
</dbReference>
<dbReference type="EMBL" id="JBHSHC010000112">
    <property type="protein sequence ID" value="MFC4768682.1"/>
    <property type="molecule type" value="Genomic_DNA"/>
</dbReference>
<proteinExistence type="inferred from homology"/>
<dbReference type="NCBIfam" id="NF009154">
    <property type="entry name" value="PRK12497.3-3"/>
    <property type="match status" value="1"/>
</dbReference>
<evidence type="ECO:0000256" key="1">
    <source>
        <dbReference type="ARBA" id="ARBA00006738"/>
    </source>
</evidence>
<dbReference type="InterPro" id="IPR011856">
    <property type="entry name" value="tRNA_endonuc-like_dom_sf"/>
</dbReference>
<sequence>MTDTRKERGRLGEAIARQYLETKGWQILAVNWRCRIGEIDIVAEDGTCTVFVEVRTRSSTRFGTAVESVDWRKQRKVRQVAAAFLTANKVCTSRFRFDMISIQVYENGQDPVLEHIQNAF</sequence>
<dbReference type="CDD" id="cd20736">
    <property type="entry name" value="PoNe_Nuclease"/>
    <property type="match status" value="1"/>
</dbReference>
<evidence type="ECO:0000313" key="3">
    <source>
        <dbReference type="EMBL" id="MFC4768682.1"/>
    </source>
</evidence>
<accession>A0ABV9Q5D4</accession>
<dbReference type="InterPro" id="IPR011335">
    <property type="entry name" value="Restrct_endonuc-II-like"/>
</dbReference>
<protein>
    <recommendedName>
        <fullName evidence="2">UPF0102 protein ACFO8Q_15160</fullName>
    </recommendedName>
</protein>
<evidence type="ECO:0000313" key="4">
    <source>
        <dbReference type="Proteomes" id="UP001596002"/>
    </source>
</evidence>
<dbReference type="NCBIfam" id="TIGR00252">
    <property type="entry name" value="YraN family protein"/>
    <property type="match status" value="1"/>
</dbReference>
<organism evidence="3 4">
    <name type="scientific">Effusibacillus consociatus</name>
    <dbReference type="NCBI Taxonomy" id="1117041"/>
    <lineage>
        <taxon>Bacteria</taxon>
        <taxon>Bacillati</taxon>
        <taxon>Bacillota</taxon>
        <taxon>Bacilli</taxon>
        <taxon>Bacillales</taxon>
        <taxon>Alicyclobacillaceae</taxon>
        <taxon>Effusibacillus</taxon>
    </lineage>
</organism>
<dbReference type="Pfam" id="PF02021">
    <property type="entry name" value="UPF0102"/>
    <property type="match status" value="1"/>
</dbReference>
<evidence type="ECO:0000256" key="2">
    <source>
        <dbReference type="HAMAP-Rule" id="MF_00048"/>
    </source>
</evidence>
<dbReference type="NCBIfam" id="NF009150">
    <property type="entry name" value="PRK12497.1-3"/>
    <property type="match status" value="1"/>
</dbReference>
<comment type="similarity">
    <text evidence="1 2">Belongs to the UPF0102 family.</text>
</comment>
<dbReference type="HAMAP" id="MF_00048">
    <property type="entry name" value="UPF0102"/>
    <property type="match status" value="1"/>
</dbReference>
<dbReference type="Proteomes" id="UP001596002">
    <property type="component" value="Unassembled WGS sequence"/>
</dbReference>
<dbReference type="SUPFAM" id="SSF52980">
    <property type="entry name" value="Restriction endonuclease-like"/>
    <property type="match status" value="1"/>
</dbReference>
<keyword evidence="4" id="KW-1185">Reference proteome</keyword>
<name>A0ABV9Q5D4_9BACL</name>
<dbReference type="PANTHER" id="PTHR34039:SF1">
    <property type="entry name" value="UPF0102 PROTEIN YRAN"/>
    <property type="match status" value="1"/>
</dbReference>